<accession>A0A7G1NRL4</accession>
<organism evidence="3 4">
    <name type="scientific">Streptomyces aurantiacus</name>
    <dbReference type="NCBI Taxonomy" id="47760"/>
    <lineage>
        <taxon>Bacteria</taxon>
        <taxon>Bacillati</taxon>
        <taxon>Actinomycetota</taxon>
        <taxon>Actinomycetes</taxon>
        <taxon>Kitasatosporales</taxon>
        <taxon>Streptomycetaceae</taxon>
        <taxon>Streptomyces</taxon>
        <taxon>Streptomyces aurantiacus group</taxon>
    </lineage>
</organism>
<feature type="signal peptide" evidence="2">
    <location>
        <begin position="1"/>
        <end position="36"/>
    </location>
</feature>
<dbReference type="Gene3D" id="3.40.710.10">
    <property type="entry name" value="DD-peptidase/beta-lactamase superfamily"/>
    <property type="match status" value="1"/>
</dbReference>
<dbReference type="AlphaFoldDB" id="A0A7G1NRL4"/>
<gene>
    <name evidence="3" type="ORF">GCM10017557_03480</name>
</gene>
<protein>
    <recommendedName>
        <fullName evidence="5">Lipoprotein</fullName>
    </recommendedName>
</protein>
<proteinExistence type="predicted"/>
<dbReference type="SUPFAM" id="SSF56601">
    <property type="entry name" value="beta-lactamase/transpeptidase-like"/>
    <property type="match status" value="1"/>
</dbReference>
<dbReference type="InterPro" id="IPR012338">
    <property type="entry name" value="Beta-lactam/transpept-like"/>
</dbReference>
<reference evidence="3 4" key="1">
    <citation type="journal article" date="2014" name="Int. J. Syst. Evol. Microbiol.">
        <title>Complete genome sequence of Corynebacterium casei LMG S-19264T (=DSM 44701T), isolated from a smear-ripened cheese.</title>
        <authorList>
            <consortium name="US DOE Joint Genome Institute (JGI-PGF)"/>
            <person name="Walter F."/>
            <person name="Albersmeier A."/>
            <person name="Kalinowski J."/>
            <person name="Ruckert C."/>
        </authorList>
    </citation>
    <scope>NUCLEOTIDE SEQUENCE [LARGE SCALE GENOMIC DNA]</scope>
    <source>
        <strain evidence="3 4">JCM 4677</strain>
    </source>
</reference>
<dbReference type="KEGG" id="sgm:GCM10017557_03480"/>
<keyword evidence="4" id="KW-1185">Reference proteome</keyword>
<evidence type="ECO:0000256" key="1">
    <source>
        <dbReference type="SAM" id="MobiDB-lite"/>
    </source>
</evidence>
<evidence type="ECO:0008006" key="5">
    <source>
        <dbReference type="Google" id="ProtNLM"/>
    </source>
</evidence>
<keyword evidence="2" id="KW-0732">Signal</keyword>
<feature type="compositionally biased region" description="Low complexity" evidence="1">
    <location>
        <begin position="247"/>
        <end position="265"/>
    </location>
</feature>
<feature type="chain" id="PRO_5028932843" description="Lipoprotein" evidence="2">
    <location>
        <begin position="37"/>
        <end position="416"/>
    </location>
</feature>
<evidence type="ECO:0000313" key="3">
    <source>
        <dbReference type="EMBL" id="BCL25489.1"/>
    </source>
</evidence>
<dbReference type="Proteomes" id="UP000516444">
    <property type="component" value="Chromosome"/>
</dbReference>
<sequence length="416" mass="44064">MRYSSSVHRRQTAVGRVLLPLTALLLCLATAATATAAPAPSGGAARASRGTVSTAAAQVEVPAGVTAGVAVYDRQTGVFTDQLNASMQFRSASVVKLLLVLDLFWDRDPDYTVPAADRALLEPMLRSSYDDAADHYWTVNGGSAIIDRMVTELRLSDTEGPPAGYEGYWGYTAISARDTVKVYRYILEQAPVPVREFIMSNLRQSTRCAADSFDQHFGIAGSFDRPWAVKQGWSGDFEEGTCGAGSTKNAGAASRSAAPKSAAPKSTATKAAAQVNLSRPALHTTGTVGAGDRTIVAALTLHPVGTSYGKAYTDLGRLTRGLDVPGATRPAGKWYGTWGSGVHVREAATTASGSRTRLPAGAEVLISCQKQGETVSVPPYTNNWWAYLPQYGGYMSNIYVNSPDNKLPDVPVCATS</sequence>
<dbReference type="EMBL" id="AP023440">
    <property type="protein sequence ID" value="BCL25489.1"/>
    <property type="molecule type" value="Genomic_DNA"/>
</dbReference>
<name>A0A7G1NRL4_9ACTN</name>
<evidence type="ECO:0000313" key="4">
    <source>
        <dbReference type="Proteomes" id="UP000516444"/>
    </source>
</evidence>
<dbReference type="RefSeq" id="WP_190849163.1">
    <property type="nucleotide sequence ID" value="NZ_AP023440.1"/>
</dbReference>
<evidence type="ECO:0000256" key="2">
    <source>
        <dbReference type="SAM" id="SignalP"/>
    </source>
</evidence>
<feature type="region of interest" description="Disordered" evidence="1">
    <location>
        <begin position="245"/>
        <end position="265"/>
    </location>
</feature>